<reference evidence="5" key="2">
    <citation type="submission" date="2016-10" db="EMBL/GenBank/DDBJ databases">
        <authorList>
            <person name="Varghese N."/>
            <person name="Submissions S."/>
        </authorList>
    </citation>
    <scope>NUCLEOTIDE SEQUENCE [LARGE SCALE GENOMIC DNA]</scope>
    <source>
        <strain evidence="5">CGMCC 1.8911</strain>
    </source>
</reference>
<accession>A0A1G9AH50</accession>
<dbReference type="Proteomes" id="UP000242700">
    <property type="component" value="Unassembled WGS sequence"/>
</dbReference>
<evidence type="ECO:0000313" key="6">
    <source>
        <dbReference type="Proteomes" id="UP001519348"/>
    </source>
</evidence>
<protein>
    <submittedName>
        <fullName evidence="4">Helix-turn-helix</fullName>
    </submittedName>
    <submittedName>
        <fullName evidence="3">Transcriptional regulator with XRE-family HTH domain</fullName>
    </submittedName>
</protein>
<reference evidence="4" key="1">
    <citation type="submission" date="2016-10" db="EMBL/GenBank/DDBJ databases">
        <authorList>
            <person name="de Groot N.N."/>
        </authorList>
    </citation>
    <scope>NUCLEOTIDE SEQUENCE [LARGE SCALE GENOMIC DNA]</scope>
    <source>
        <strain evidence="4">CGMCC 1.8911</strain>
    </source>
</reference>
<feature type="domain" description="HTH cro/C1-type" evidence="2">
    <location>
        <begin position="9"/>
        <end position="63"/>
    </location>
</feature>
<dbReference type="InterPro" id="IPR050807">
    <property type="entry name" value="TransReg_Diox_bact_type"/>
</dbReference>
<name>A0A1G9AH50_9STAP</name>
<sequence length="176" mass="19904">MKDSFGSELRKVRKSKKMTLQELSDRSDLSISFLSQIERGLRTLTFTSLNKIADALEVDVNFFFGNSNSNVKKQVIQEGINSEVFSYTSLAGQISHPDFIPAIIELKSNESQQVPYQHAGQEFVYVLTGQLEVELDGRKETLYENESIHIDSSIAHHWYNGTNEVTKILLVSSSKK</sequence>
<keyword evidence="6" id="KW-1185">Reference proteome</keyword>
<dbReference type="InterPro" id="IPR001387">
    <property type="entry name" value="Cro/C1-type_HTH"/>
</dbReference>
<organism evidence="4 5">
    <name type="scientific">Jeotgalicoccus aerolatus</name>
    <dbReference type="NCBI Taxonomy" id="709510"/>
    <lineage>
        <taxon>Bacteria</taxon>
        <taxon>Bacillati</taxon>
        <taxon>Bacillota</taxon>
        <taxon>Bacilli</taxon>
        <taxon>Bacillales</taxon>
        <taxon>Staphylococcaceae</taxon>
        <taxon>Jeotgalicoccus</taxon>
    </lineage>
</organism>
<dbReference type="SMART" id="SM00530">
    <property type="entry name" value="HTH_XRE"/>
    <property type="match status" value="1"/>
</dbReference>
<dbReference type="PANTHER" id="PTHR46797">
    <property type="entry name" value="HTH-TYPE TRANSCRIPTIONAL REGULATOR"/>
    <property type="match status" value="1"/>
</dbReference>
<gene>
    <name evidence="3" type="ORF">J2Z27_002061</name>
    <name evidence="4" type="ORF">SAMN05216187_106134</name>
</gene>
<dbReference type="GO" id="GO:0003677">
    <property type="term" value="F:DNA binding"/>
    <property type="evidence" value="ECO:0007669"/>
    <property type="project" value="UniProtKB-KW"/>
</dbReference>
<proteinExistence type="predicted"/>
<dbReference type="Proteomes" id="UP001519348">
    <property type="component" value="Unassembled WGS sequence"/>
</dbReference>
<dbReference type="STRING" id="586411.SAMN05216187_106134"/>
<dbReference type="SUPFAM" id="SSF47413">
    <property type="entry name" value="lambda repressor-like DNA-binding domains"/>
    <property type="match status" value="1"/>
</dbReference>
<dbReference type="EMBL" id="JAGGKN010000007">
    <property type="protein sequence ID" value="MBP1952980.1"/>
    <property type="molecule type" value="Genomic_DNA"/>
</dbReference>
<dbReference type="PROSITE" id="PS50943">
    <property type="entry name" value="HTH_CROC1"/>
    <property type="match status" value="1"/>
</dbReference>
<dbReference type="GO" id="GO:0005829">
    <property type="term" value="C:cytosol"/>
    <property type="evidence" value="ECO:0007669"/>
    <property type="project" value="TreeGrafter"/>
</dbReference>
<dbReference type="EMBL" id="FNFI01000006">
    <property type="protein sequence ID" value="SDK26696.1"/>
    <property type="molecule type" value="Genomic_DNA"/>
</dbReference>
<dbReference type="Pfam" id="PF01381">
    <property type="entry name" value="HTH_3"/>
    <property type="match status" value="1"/>
</dbReference>
<evidence type="ECO:0000256" key="1">
    <source>
        <dbReference type="ARBA" id="ARBA00023125"/>
    </source>
</evidence>
<dbReference type="InterPro" id="IPR013096">
    <property type="entry name" value="Cupin_2"/>
</dbReference>
<dbReference type="Gene3D" id="1.10.260.40">
    <property type="entry name" value="lambda repressor-like DNA-binding domains"/>
    <property type="match status" value="1"/>
</dbReference>
<dbReference type="PANTHER" id="PTHR46797:SF25">
    <property type="entry name" value="TRANSCRIPTIONAL REGULATOR"/>
    <property type="match status" value="1"/>
</dbReference>
<dbReference type="Pfam" id="PF07883">
    <property type="entry name" value="Cupin_2"/>
    <property type="match status" value="1"/>
</dbReference>
<reference evidence="3 6" key="3">
    <citation type="submission" date="2021-03" db="EMBL/GenBank/DDBJ databases">
        <title>Genomic Encyclopedia of Type Strains, Phase IV (KMG-IV): sequencing the most valuable type-strain genomes for metagenomic binning, comparative biology and taxonomic classification.</title>
        <authorList>
            <person name="Goeker M."/>
        </authorList>
    </citation>
    <scope>NUCLEOTIDE SEQUENCE [LARGE SCALE GENOMIC DNA]</scope>
    <source>
        <strain evidence="3 6">DSM 22420</strain>
    </source>
</reference>
<evidence type="ECO:0000313" key="5">
    <source>
        <dbReference type="Proteomes" id="UP000242700"/>
    </source>
</evidence>
<dbReference type="CDD" id="cd00093">
    <property type="entry name" value="HTH_XRE"/>
    <property type="match status" value="1"/>
</dbReference>
<keyword evidence="1" id="KW-0238">DNA-binding</keyword>
<dbReference type="CDD" id="cd02209">
    <property type="entry name" value="cupin_XRE_C"/>
    <property type="match status" value="1"/>
</dbReference>
<dbReference type="InterPro" id="IPR010982">
    <property type="entry name" value="Lambda_DNA-bd_dom_sf"/>
</dbReference>
<dbReference type="RefSeq" id="WP_092597686.1">
    <property type="nucleotide sequence ID" value="NZ_BMCN01000002.1"/>
</dbReference>
<dbReference type="Gene3D" id="2.60.120.10">
    <property type="entry name" value="Jelly Rolls"/>
    <property type="match status" value="1"/>
</dbReference>
<dbReference type="InterPro" id="IPR011051">
    <property type="entry name" value="RmlC_Cupin_sf"/>
</dbReference>
<dbReference type="GO" id="GO:0003700">
    <property type="term" value="F:DNA-binding transcription factor activity"/>
    <property type="evidence" value="ECO:0007669"/>
    <property type="project" value="TreeGrafter"/>
</dbReference>
<evidence type="ECO:0000313" key="3">
    <source>
        <dbReference type="EMBL" id="MBP1952980.1"/>
    </source>
</evidence>
<dbReference type="AlphaFoldDB" id="A0A1G9AH50"/>
<evidence type="ECO:0000259" key="2">
    <source>
        <dbReference type="PROSITE" id="PS50943"/>
    </source>
</evidence>
<dbReference type="InterPro" id="IPR014710">
    <property type="entry name" value="RmlC-like_jellyroll"/>
</dbReference>
<evidence type="ECO:0000313" key="4">
    <source>
        <dbReference type="EMBL" id="SDK26696.1"/>
    </source>
</evidence>
<dbReference type="SUPFAM" id="SSF51182">
    <property type="entry name" value="RmlC-like cupins"/>
    <property type="match status" value="1"/>
</dbReference>
<dbReference type="OrthoDB" id="34624at2"/>